<dbReference type="InterPro" id="IPR035986">
    <property type="entry name" value="PKD_dom_sf"/>
</dbReference>
<evidence type="ECO:0000313" key="3">
    <source>
        <dbReference type="EMBL" id="MEK8128697.1"/>
    </source>
</evidence>
<dbReference type="Proteomes" id="UP001469365">
    <property type="component" value="Unassembled WGS sequence"/>
</dbReference>
<name>A0ABU9DKH2_9BACL</name>
<feature type="domain" description="Copper amine oxidase-like N-terminal" evidence="2">
    <location>
        <begin position="44"/>
        <end position="142"/>
    </location>
</feature>
<accession>A0ABU9DKH2</accession>
<evidence type="ECO:0000259" key="2">
    <source>
        <dbReference type="Pfam" id="PF07833"/>
    </source>
</evidence>
<dbReference type="InterPro" id="IPR012854">
    <property type="entry name" value="Cu_amine_oxidase-like_N"/>
</dbReference>
<dbReference type="Gene3D" id="3.30.457.10">
    <property type="entry name" value="Copper amine oxidase-like, N-terminal domain"/>
    <property type="match status" value="1"/>
</dbReference>
<reference evidence="3 4" key="1">
    <citation type="submission" date="2024-04" db="EMBL/GenBank/DDBJ databases">
        <title>draft genome sequnece of Paenibacillus filicis.</title>
        <authorList>
            <person name="Kim D.-U."/>
        </authorList>
    </citation>
    <scope>NUCLEOTIDE SEQUENCE [LARGE SCALE GENOMIC DNA]</scope>
    <source>
        <strain evidence="3 4">KACC14197</strain>
    </source>
</reference>
<dbReference type="SUPFAM" id="SSF55383">
    <property type="entry name" value="Copper amine oxidase, domain N"/>
    <property type="match status" value="2"/>
</dbReference>
<keyword evidence="1" id="KW-0732">Signal</keyword>
<dbReference type="Pfam" id="PF07833">
    <property type="entry name" value="Cu_amine_oxidN1"/>
    <property type="match status" value="1"/>
</dbReference>
<protein>
    <submittedName>
        <fullName evidence="3">Copper amine oxidase N-terminal domain-containing protein</fullName>
    </submittedName>
</protein>
<sequence>MKKKHLVTLSLLLAALAAETSASAVDVSGTTIHIQFQDRQQSAQVDGITVPLESAAQIVEGSFYIPIRWLGQQLGMEVVWHEERRSIGLTTPHAYLEWDLERGTGSVNGTTSALADSAIVQDGTLLVKLSAIAPYMGVKYTFTPQPSRVDLTYVSPTDSAYRESVYTEDTQPNSRPITVFATDKASYRLGEPIHYIDLSYDPDAEGLPEYRWKGKEDAFFKPGTYPVTLEARDRHGNWSKPYTRLIHVTNESYLSEAEFPWYASPAGSLIRSQTEAWQQAAEQAHPLTSLLTQSAYRERVVSGENPAVRETGLLNKQTVHGYSRLVSHHINELGKTVELKTLVYNPDTSKSRTLRMTSQGEATPTLLHRTVAKEAVTDFMTQPKAGQEIKIGPGKTVALDSYKLEPGQGMASFKDIETDGPVQIGMVAAEENEFVQDLQFYPEPAPLTKEQEDALRVSEIRMDVIEPLKNLKNVSKWSVDHKPVSDLGTLYSIHYNDPLPTAIAMHVKDGYADGVLKVDGVVVPLPQGGLTDHDGAFLVVRTTGLESSVHIDWMAAPGSSSQVEWILYPLQKK</sequence>
<keyword evidence="4" id="KW-1185">Reference proteome</keyword>
<evidence type="ECO:0000313" key="4">
    <source>
        <dbReference type="Proteomes" id="UP001469365"/>
    </source>
</evidence>
<dbReference type="EMBL" id="JBBPCC010000007">
    <property type="protein sequence ID" value="MEK8128697.1"/>
    <property type="molecule type" value="Genomic_DNA"/>
</dbReference>
<dbReference type="InterPro" id="IPR036582">
    <property type="entry name" value="Mao_N_sf"/>
</dbReference>
<comment type="caution">
    <text evidence="3">The sequence shown here is derived from an EMBL/GenBank/DDBJ whole genome shotgun (WGS) entry which is preliminary data.</text>
</comment>
<feature type="chain" id="PRO_5045334161" evidence="1">
    <location>
        <begin position="25"/>
        <end position="573"/>
    </location>
</feature>
<feature type="signal peptide" evidence="1">
    <location>
        <begin position="1"/>
        <end position="24"/>
    </location>
</feature>
<dbReference type="RefSeq" id="WP_341415787.1">
    <property type="nucleotide sequence ID" value="NZ_JBBPCC010000007.1"/>
</dbReference>
<gene>
    <name evidence="3" type="ORF">WMW72_12355</name>
</gene>
<evidence type="ECO:0000256" key="1">
    <source>
        <dbReference type="SAM" id="SignalP"/>
    </source>
</evidence>
<proteinExistence type="predicted"/>
<dbReference type="SUPFAM" id="SSF49299">
    <property type="entry name" value="PKD domain"/>
    <property type="match status" value="1"/>
</dbReference>
<organism evidence="3 4">
    <name type="scientific">Paenibacillus filicis</name>
    <dbReference type="NCBI Taxonomy" id="669464"/>
    <lineage>
        <taxon>Bacteria</taxon>
        <taxon>Bacillati</taxon>
        <taxon>Bacillota</taxon>
        <taxon>Bacilli</taxon>
        <taxon>Bacillales</taxon>
        <taxon>Paenibacillaceae</taxon>
        <taxon>Paenibacillus</taxon>
    </lineage>
</organism>